<name>A0A5R9BHX0_9MICC</name>
<accession>A0A5R9BHX0</accession>
<dbReference type="EMBL" id="VAVZ01000003">
    <property type="protein sequence ID" value="TLQ00288.1"/>
    <property type="molecule type" value="Genomic_DNA"/>
</dbReference>
<dbReference type="AlphaFoldDB" id="A0A5R9BHX0"/>
<protein>
    <submittedName>
        <fullName evidence="2">RNHCP domain-containing protein</fullName>
    </submittedName>
</protein>
<keyword evidence="3" id="KW-1185">Reference proteome</keyword>
<reference evidence="2 3" key="1">
    <citation type="submission" date="2019-05" db="EMBL/GenBank/DDBJ databases">
        <title>Nesterenkonia sp. GY074 isolated from the Southern Atlantic Ocean.</title>
        <authorList>
            <person name="Zhang G."/>
        </authorList>
    </citation>
    <scope>NUCLEOTIDE SEQUENCE [LARGE SCALE GENOMIC DNA]</scope>
    <source>
        <strain evidence="2 3">GY074</strain>
    </source>
</reference>
<organism evidence="2 3">
    <name type="scientific">Nesterenkonia salmonea</name>
    <dbReference type="NCBI Taxonomy" id="1804987"/>
    <lineage>
        <taxon>Bacteria</taxon>
        <taxon>Bacillati</taxon>
        <taxon>Actinomycetota</taxon>
        <taxon>Actinomycetes</taxon>
        <taxon>Micrococcales</taxon>
        <taxon>Micrococcaceae</taxon>
        <taxon>Nesterenkonia</taxon>
    </lineage>
</organism>
<dbReference type="RefSeq" id="WP_138251789.1">
    <property type="nucleotide sequence ID" value="NZ_VAVZ01000003.1"/>
</dbReference>
<evidence type="ECO:0000313" key="3">
    <source>
        <dbReference type="Proteomes" id="UP000310458"/>
    </source>
</evidence>
<evidence type="ECO:0000259" key="1">
    <source>
        <dbReference type="Pfam" id="PF12647"/>
    </source>
</evidence>
<proteinExistence type="predicted"/>
<gene>
    <name evidence="2" type="ORF">FEF26_01605</name>
</gene>
<dbReference type="OrthoDB" id="9809485at2"/>
<feature type="domain" description="RNHCP" evidence="1">
    <location>
        <begin position="35"/>
        <end position="121"/>
    </location>
</feature>
<dbReference type="Pfam" id="PF12647">
    <property type="entry name" value="RNHCP"/>
    <property type="match status" value="1"/>
</dbReference>
<evidence type="ECO:0000313" key="2">
    <source>
        <dbReference type="EMBL" id="TLQ00288.1"/>
    </source>
</evidence>
<sequence length="128" mass="14137">MPQPQRRTWHRCQAWRLLVSSGSDAALGRRNVENTGFSCIQCGGKIARHTGGSYRNHCPHCLWSRHVDELPGDRAAQCGAPMKPVGVDYSGKKGYILIHRCTACGATDRNKTAPDDDMDAIIALQRPH</sequence>
<comment type="caution">
    <text evidence="2">The sequence shown here is derived from an EMBL/GenBank/DDBJ whole genome shotgun (WGS) entry which is preliminary data.</text>
</comment>
<dbReference type="InterPro" id="IPR024439">
    <property type="entry name" value="RNHCP"/>
</dbReference>
<dbReference type="Proteomes" id="UP000310458">
    <property type="component" value="Unassembled WGS sequence"/>
</dbReference>